<name>A0A137NXI6_CONC2</name>
<proteinExistence type="predicted"/>
<evidence type="ECO:0000313" key="1">
    <source>
        <dbReference type="EMBL" id="KXN67495.1"/>
    </source>
</evidence>
<sequence>MSLKQIKKPELKVESILEDLANNDKFTDFEKLINLLGEKQSSEICNELNISKTREIESAIENYEDLVKFRSIHNNSADNINLNQLNFITKRLGRIKETLIKGFIELLDPKASK</sequence>
<gene>
    <name evidence="1" type="ORF">CONCODRAFT_86926</name>
</gene>
<dbReference type="AlphaFoldDB" id="A0A137NXI6"/>
<protein>
    <submittedName>
        <fullName evidence="1">Uncharacterized protein</fullName>
    </submittedName>
</protein>
<dbReference type="Proteomes" id="UP000070444">
    <property type="component" value="Unassembled WGS sequence"/>
</dbReference>
<evidence type="ECO:0000313" key="2">
    <source>
        <dbReference type="Proteomes" id="UP000070444"/>
    </source>
</evidence>
<reference evidence="1 2" key="1">
    <citation type="journal article" date="2015" name="Genome Biol. Evol.">
        <title>Phylogenomic analyses indicate that early fungi evolved digesting cell walls of algal ancestors of land plants.</title>
        <authorList>
            <person name="Chang Y."/>
            <person name="Wang S."/>
            <person name="Sekimoto S."/>
            <person name="Aerts A.L."/>
            <person name="Choi C."/>
            <person name="Clum A."/>
            <person name="LaButti K.M."/>
            <person name="Lindquist E.A."/>
            <person name="Yee Ngan C."/>
            <person name="Ohm R.A."/>
            <person name="Salamov A.A."/>
            <person name="Grigoriev I.V."/>
            <person name="Spatafora J.W."/>
            <person name="Berbee M.L."/>
        </authorList>
    </citation>
    <scope>NUCLEOTIDE SEQUENCE [LARGE SCALE GENOMIC DNA]</scope>
    <source>
        <strain evidence="1 2">NRRL 28638</strain>
    </source>
</reference>
<accession>A0A137NXI6</accession>
<organism evidence="1 2">
    <name type="scientific">Conidiobolus coronatus (strain ATCC 28846 / CBS 209.66 / NRRL 28638)</name>
    <name type="common">Delacroixia coronata</name>
    <dbReference type="NCBI Taxonomy" id="796925"/>
    <lineage>
        <taxon>Eukaryota</taxon>
        <taxon>Fungi</taxon>
        <taxon>Fungi incertae sedis</taxon>
        <taxon>Zoopagomycota</taxon>
        <taxon>Entomophthoromycotina</taxon>
        <taxon>Entomophthoromycetes</taxon>
        <taxon>Entomophthorales</taxon>
        <taxon>Ancylistaceae</taxon>
        <taxon>Conidiobolus</taxon>
    </lineage>
</organism>
<dbReference type="EMBL" id="KQ964633">
    <property type="protein sequence ID" value="KXN67495.1"/>
    <property type="molecule type" value="Genomic_DNA"/>
</dbReference>
<keyword evidence="2" id="KW-1185">Reference proteome</keyword>